<dbReference type="InterPro" id="IPR013471">
    <property type="entry name" value="RNase_Z/BN"/>
</dbReference>
<dbReference type="Pfam" id="PF12706">
    <property type="entry name" value="Lactamase_B_2"/>
    <property type="match status" value="1"/>
</dbReference>
<evidence type="ECO:0000256" key="7">
    <source>
        <dbReference type="ARBA" id="ARBA00022801"/>
    </source>
</evidence>
<dbReference type="InterPro" id="IPR001279">
    <property type="entry name" value="Metallo-B-lactamas"/>
</dbReference>
<dbReference type="Proteomes" id="UP000268446">
    <property type="component" value="Unassembled WGS sequence"/>
</dbReference>
<dbReference type="Gene3D" id="3.60.15.10">
    <property type="entry name" value="Ribonuclease Z/Hydroxyacylglutathione hydrolase-like"/>
    <property type="match status" value="1"/>
</dbReference>
<dbReference type="PANTHER" id="PTHR46018:SF2">
    <property type="entry name" value="ZINC PHOSPHODIESTERASE ELAC PROTEIN 1"/>
    <property type="match status" value="1"/>
</dbReference>
<dbReference type="AlphaFoldDB" id="A0A497EX63"/>
<gene>
    <name evidence="10" type="primary">rnz</name>
    <name evidence="10" type="ORF">DRJ20_01415</name>
</gene>
<keyword evidence="3" id="KW-0819">tRNA processing</keyword>
<dbReference type="GO" id="GO:0046872">
    <property type="term" value="F:metal ion binding"/>
    <property type="evidence" value="ECO:0007669"/>
    <property type="project" value="UniProtKB-KW"/>
</dbReference>
<evidence type="ECO:0000259" key="9">
    <source>
        <dbReference type="Pfam" id="PF12706"/>
    </source>
</evidence>
<feature type="non-terminal residue" evidence="10">
    <location>
        <position position="271"/>
    </location>
</feature>
<dbReference type="Pfam" id="PF23023">
    <property type="entry name" value="Anti-Pycsar_Apyc1"/>
    <property type="match status" value="1"/>
</dbReference>
<evidence type="ECO:0000256" key="5">
    <source>
        <dbReference type="ARBA" id="ARBA00022723"/>
    </source>
</evidence>
<organism evidence="10 11">
    <name type="scientific">Thermoproteota archaeon</name>
    <dbReference type="NCBI Taxonomy" id="2056631"/>
    <lineage>
        <taxon>Archaea</taxon>
        <taxon>Thermoproteota</taxon>
    </lineage>
</organism>
<dbReference type="CDD" id="cd07717">
    <property type="entry name" value="RNaseZ_ZiPD-like_MBL-fold"/>
    <property type="match status" value="1"/>
</dbReference>
<accession>A0A497EX63</accession>
<keyword evidence="8" id="KW-0862">Zinc</keyword>
<comment type="caution">
    <text evidence="10">The sequence shown here is derived from an EMBL/GenBank/DDBJ whole genome shotgun (WGS) entry which is preliminary data.</text>
</comment>
<proteinExistence type="inferred from homology"/>
<evidence type="ECO:0000256" key="8">
    <source>
        <dbReference type="ARBA" id="ARBA00022833"/>
    </source>
</evidence>
<keyword evidence="5" id="KW-0479">Metal-binding</keyword>
<comment type="subunit">
    <text evidence="2">Homodimer.</text>
</comment>
<evidence type="ECO:0000313" key="11">
    <source>
        <dbReference type="Proteomes" id="UP000268446"/>
    </source>
</evidence>
<evidence type="ECO:0000256" key="1">
    <source>
        <dbReference type="ARBA" id="ARBA00001947"/>
    </source>
</evidence>
<keyword evidence="4" id="KW-0540">Nuclease</keyword>
<dbReference type="HAMAP" id="MF_01818">
    <property type="entry name" value="RNase_Z_BN"/>
    <property type="match status" value="1"/>
</dbReference>
<protein>
    <submittedName>
        <fullName evidence="10">Ribonuclease Z</fullName>
        <ecNumber evidence="10">3.1.26.11</ecNumber>
    </submittedName>
</protein>
<evidence type="ECO:0000313" key="10">
    <source>
        <dbReference type="EMBL" id="RLE51815.1"/>
    </source>
</evidence>
<comment type="cofactor">
    <cofactor evidence="1">
        <name>Zn(2+)</name>
        <dbReference type="ChEBI" id="CHEBI:29105"/>
    </cofactor>
</comment>
<evidence type="ECO:0000256" key="3">
    <source>
        <dbReference type="ARBA" id="ARBA00022694"/>
    </source>
</evidence>
<evidence type="ECO:0000256" key="2">
    <source>
        <dbReference type="ARBA" id="ARBA00011738"/>
    </source>
</evidence>
<dbReference type="EMBL" id="QMQZ01000029">
    <property type="protein sequence ID" value="RLE51815.1"/>
    <property type="molecule type" value="Genomic_DNA"/>
</dbReference>
<feature type="domain" description="Metallo-beta-lactamase" evidence="9">
    <location>
        <begin position="200"/>
        <end position="269"/>
    </location>
</feature>
<reference evidence="10 11" key="1">
    <citation type="submission" date="2018-06" db="EMBL/GenBank/DDBJ databases">
        <title>Extensive metabolic versatility and redundancy in microbially diverse, dynamic hydrothermal sediments.</title>
        <authorList>
            <person name="Dombrowski N."/>
            <person name="Teske A."/>
            <person name="Baker B.J."/>
        </authorList>
    </citation>
    <scope>NUCLEOTIDE SEQUENCE [LARGE SCALE GENOMIC DNA]</scope>
    <source>
        <strain evidence="10">B29_G17</strain>
    </source>
</reference>
<dbReference type="PANTHER" id="PTHR46018">
    <property type="entry name" value="ZINC PHOSPHODIESTERASE ELAC PROTEIN 1"/>
    <property type="match status" value="1"/>
</dbReference>
<dbReference type="SUPFAM" id="SSF56281">
    <property type="entry name" value="Metallo-hydrolase/oxidoreductase"/>
    <property type="match status" value="1"/>
</dbReference>
<keyword evidence="7 10" id="KW-0378">Hydrolase</keyword>
<evidence type="ECO:0000256" key="6">
    <source>
        <dbReference type="ARBA" id="ARBA00022759"/>
    </source>
</evidence>
<name>A0A497EX63_9CREN</name>
<dbReference type="InterPro" id="IPR036866">
    <property type="entry name" value="RibonucZ/Hydroxyglut_hydro"/>
</dbReference>
<evidence type="ECO:0000256" key="4">
    <source>
        <dbReference type="ARBA" id="ARBA00022722"/>
    </source>
</evidence>
<keyword evidence="6" id="KW-0255">Endonuclease</keyword>
<sequence>MQFQVVFLGTAGSMPTPSRSLPCIAIRRKGELLLFDCGEGAQRQFIRAGIGFPSRFRVFISHLHGDHVLGLPGLLQTMSLLDRSAPLEIYGPKGIFDFIDAIKRTVRFGLTFEVRVFEVGDGVVLEEKEYFVEARWTRHTIPCLAYAIVEKPRPGTFYPEKATSLGVPRGPLWKKLQMGFPVELPDGRVVEPSQVLGPPKPGVKVVYSGDTRPCDSVVELARGADLLIHEATFDDSLSEKAEEDGHTTASQAAKVAVKAGVKLLALTHISA</sequence>
<dbReference type="GO" id="GO:0042781">
    <property type="term" value="F:3'-tRNA processing endoribonuclease activity"/>
    <property type="evidence" value="ECO:0007669"/>
    <property type="project" value="UniProtKB-EC"/>
</dbReference>
<dbReference type="EC" id="3.1.26.11" evidence="10"/>
<dbReference type="NCBIfam" id="TIGR02651">
    <property type="entry name" value="RNase_Z"/>
    <property type="match status" value="1"/>
</dbReference>
<dbReference type="NCBIfam" id="NF000801">
    <property type="entry name" value="PRK00055.1-3"/>
    <property type="match status" value="1"/>
</dbReference>